<dbReference type="EMBL" id="CP096205">
    <property type="protein sequence ID" value="UPQ78039.1"/>
    <property type="molecule type" value="Genomic_DNA"/>
</dbReference>
<dbReference type="PANTHER" id="PTHR37423:SF2">
    <property type="entry name" value="MEMBRANE-BOUND LYTIC MUREIN TRANSGLYCOSYLASE C"/>
    <property type="match status" value="1"/>
</dbReference>
<dbReference type="SUPFAM" id="SSF53955">
    <property type="entry name" value="Lysozyme-like"/>
    <property type="match status" value="1"/>
</dbReference>
<feature type="domain" description="Transglycosylase SLT" evidence="2">
    <location>
        <begin position="93"/>
        <end position="199"/>
    </location>
</feature>
<dbReference type="InterPro" id="IPR008258">
    <property type="entry name" value="Transglycosylase_SLT_dom_1"/>
</dbReference>
<evidence type="ECO:0000313" key="4">
    <source>
        <dbReference type="Proteomes" id="UP000830583"/>
    </source>
</evidence>
<reference evidence="3" key="1">
    <citation type="submission" date="2022-04" db="EMBL/GenBank/DDBJ databases">
        <title>Consumption of N2O by Flavobacterium azooxidireducens sp. nov. isolated from Decomposing Leaf Litter of Phragmites australis (Cav.).</title>
        <authorList>
            <person name="Behrendt U."/>
            <person name="Spanner T."/>
            <person name="Augustin J."/>
            <person name="Horn M.A."/>
            <person name="Kolb S."/>
            <person name="Ulrich A."/>
        </authorList>
    </citation>
    <scope>NUCLEOTIDE SEQUENCE</scope>
    <source>
        <strain evidence="3">IGB 4-14</strain>
    </source>
</reference>
<proteinExistence type="inferred from homology"/>
<evidence type="ECO:0000256" key="1">
    <source>
        <dbReference type="ARBA" id="ARBA00007734"/>
    </source>
</evidence>
<evidence type="ECO:0000313" key="3">
    <source>
        <dbReference type="EMBL" id="UPQ78039.1"/>
    </source>
</evidence>
<protein>
    <submittedName>
        <fullName evidence="3">Lytic transglycosylase domain-containing protein</fullName>
    </submittedName>
</protein>
<gene>
    <name evidence="3" type="ORF">M0M57_10375</name>
</gene>
<dbReference type="CDD" id="cd16894">
    <property type="entry name" value="MltD-like"/>
    <property type="match status" value="1"/>
</dbReference>
<comment type="similarity">
    <text evidence="1">Belongs to the transglycosylase Slt family.</text>
</comment>
<keyword evidence="4" id="KW-1185">Reference proteome</keyword>
<dbReference type="InterPro" id="IPR023346">
    <property type="entry name" value="Lysozyme-like_dom_sf"/>
</dbReference>
<name>A0ABY4KB81_9FLAO</name>
<dbReference type="Pfam" id="PF01464">
    <property type="entry name" value="SLT"/>
    <property type="match status" value="1"/>
</dbReference>
<organism evidence="3 4">
    <name type="scientific">Flavobacterium azooxidireducens</name>
    <dbReference type="NCBI Taxonomy" id="1871076"/>
    <lineage>
        <taxon>Bacteria</taxon>
        <taxon>Pseudomonadati</taxon>
        <taxon>Bacteroidota</taxon>
        <taxon>Flavobacteriia</taxon>
        <taxon>Flavobacteriales</taxon>
        <taxon>Flavobacteriaceae</taxon>
        <taxon>Flavobacterium</taxon>
    </lineage>
</organism>
<dbReference type="PANTHER" id="PTHR37423">
    <property type="entry name" value="SOLUBLE LYTIC MUREIN TRANSGLYCOSYLASE-RELATED"/>
    <property type="match status" value="1"/>
</dbReference>
<sequence length="298" mass="33729">MKGMKRIRNVAIAAVLIGLSGVFVYSTSKKVIVTEKREVVALPLEIDFAGEKAPLNIADVRERLDREMVINTNLHSTTTLILKRANRAFPIIEPILKKYGVPDDFKYLAVIESGLANVVSPAGARGVWQFMPETAKEHGMEVNDFVDERYHLEKSTEAACRYLLAAKNKFGNWTLAAAAYNGGSGGVNKQITNQQVTDYYDLLLTEETSRYVFRILALKEIMKNSAKYGFEIPNEQLYHPIEVKKIEIDSTITDLAIFAKEQGINYKILKIHNPWLRDKKLENKSKKVYTLEIPIEGY</sequence>
<evidence type="ECO:0000259" key="2">
    <source>
        <dbReference type="Pfam" id="PF01464"/>
    </source>
</evidence>
<accession>A0ABY4KB81</accession>
<dbReference type="Proteomes" id="UP000830583">
    <property type="component" value="Chromosome"/>
</dbReference>
<dbReference type="Gene3D" id="1.10.530.10">
    <property type="match status" value="1"/>
</dbReference>